<feature type="region of interest" description="Disordered" evidence="1">
    <location>
        <begin position="26"/>
        <end position="56"/>
    </location>
</feature>
<gene>
    <name evidence="2" type="ORF">K437DRAFT_259507</name>
</gene>
<dbReference type="AlphaFoldDB" id="A0A066V9H2"/>
<dbReference type="EMBL" id="JMSN01000123">
    <property type="protein sequence ID" value="KDN38141.1"/>
    <property type="molecule type" value="Genomic_DNA"/>
</dbReference>
<evidence type="ECO:0000313" key="3">
    <source>
        <dbReference type="Proteomes" id="UP000027361"/>
    </source>
</evidence>
<accession>A0A066V9H2</accession>
<dbReference type="Proteomes" id="UP000027361">
    <property type="component" value="Unassembled WGS sequence"/>
</dbReference>
<sequence length="56" mass="5627">MLIGAGVALGLGLLIYRMGIVGDKGEAGAPHAGPARGNNSRNTSKLHPMQTDGKGV</sequence>
<dbReference type="GeneID" id="25265294"/>
<keyword evidence="3" id="KW-1185">Reference proteome</keyword>
<organism evidence="2 3">
    <name type="scientific">Tilletiaria anomala (strain ATCC 24038 / CBS 436.72 / UBC 951)</name>
    <dbReference type="NCBI Taxonomy" id="1037660"/>
    <lineage>
        <taxon>Eukaryota</taxon>
        <taxon>Fungi</taxon>
        <taxon>Dikarya</taxon>
        <taxon>Basidiomycota</taxon>
        <taxon>Ustilaginomycotina</taxon>
        <taxon>Exobasidiomycetes</taxon>
        <taxon>Georgefischeriales</taxon>
        <taxon>Tilletiariaceae</taxon>
        <taxon>Tilletiaria</taxon>
    </lineage>
</organism>
<evidence type="ECO:0000256" key="1">
    <source>
        <dbReference type="SAM" id="MobiDB-lite"/>
    </source>
</evidence>
<dbReference type="InParanoid" id="A0A066V9H2"/>
<name>A0A066V9H2_TILAU</name>
<protein>
    <submittedName>
        <fullName evidence="2">Uncharacterized protein</fullName>
    </submittedName>
</protein>
<dbReference type="HOGENOM" id="CLU_3015866_0_0_1"/>
<evidence type="ECO:0000313" key="2">
    <source>
        <dbReference type="EMBL" id="KDN38141.1"/>
    </source>
</evidence>
<proteinExistence type="predicted"/>
<dbReference type="RefSeq" id="XP_013240614.1">
    <property type="nucleotide sequence ID" value="XM_013385160.1"/>
</dbReference>
<comment type="caution">
    <text evidence="2">The sequence shown here is derived from an EMBL/GenBank/DDBJ whole genome shotgun (WGS) entry which is preliminary data.</text>
</comment>
<reference evidence="2 3" key="1">
    <citation type="submission" date="2014-05" db="EMBL/GenBank/DDBJ databases">
        <title>Draft genome sequence of a rare smut relative, Tilletiaria anomala UBC 951.</title>
        <authorList>
            <consortium name="DOE Joint Genome Institute"/>
            <person name="Toome M."/>
            <person name="Kuo A."/>
            <person name="Henrissat B."/>
            <person name="Lipzen A."/>
            <person name="Tritt A."/>
            <person name="Yoshinaga Y."/>
            <person name="Zane M."/>
            <person name="Barry K."/>
            <person name="Grigoriev I.V."/>
            <person name="Spatafora J.W."/>
            <person name="Aimea M.C."/>
        </authorList>
    </citation>
    <scope>NUCLEOTIDE SEQUENCE [LARGE SCALE GENOMIC DNA]</scope>
    <source>
        <strain evidence="2 3">UBC 951</strain>
    </source>
</reference>